<dbReference type="OrthoDB" id="306304at2759"/>
<dbReference type="EMBL" id="EQ973866">
    <property type="protein sequence ID" value="EEF41388.1"/>
    <property type="molecule type" value="Genomic_DNA"/>
</dbReference>
<dbReference type="Pfam" id="PF09454">
    <property type="entry name" value="Vps23_core"/>
    <property type="match status" value="1"/>
</dbReference>
<dbReference type="PANTHER" id="PTHR23306:SF21">
    <property type="entry name" value="UBIQUITIN-CONJUGATING ENZYME_RWD-LIKE PROTEIN"/>
    <property type="match status" value="1"/>
</dbReference>
<dbReference type="InterPro" id="IPR037202">
    <property type="entry name" value="ESCRT_assembly_dom"/>
</dbReference>
<organism evidence="8 9">
    <name type="scientific">Ricinus communis</name>
    <name type="common">Castor bean</name>
    <dbReference type="NCBI Taxonomy" id="3988"/>
    <lineage>
        <taxon>Eukaryota</taxon>
        <taxon>Viridiplantae</taxon>
        <taxon>Streptophyta</taxon>
        <taxon>Embryophyta</taxon>
        <taxon>Tracheophyta</taxon>
        <taxon>Spermatophyta</taxon>
        <taxon>Magnoliopsida</taxon>
        <taxon>eudicotyledons</taxon>
        <taxon>Gunneridae</taxon>
        <taxon>Pentapetalae</taxon>
        <taxon>rosids</taxon>
        <taxon>fabids</taxon>
        <taxon>Malpighiales</taxon>
        <taxon>Euphorbiaceae</taxon>
        <taxon>Acalyphoideae</taxon>
        <taxon>Acalypheae</taxon>
        <taxon>Ricinus</taxon>
    </lineage>
</organism>
<dbReference type="GO" id="GO:0043130">
    <property type="term" value="F:ubiquitin binding"/>
    <property type="evidence" value="ECO:0000318"/>
    <property type="project" value="GO_Central"/>
</dbReference>
<feature type="domain" description="UEV" evidence="7">
    <location>
        <begin position="15"/>
        <end position="162"/>
    </location>
</feature>
<proteinExistence type="inferred from homology"/>
<dbReference type="PROSITE" id="PS51322">
    <property type="entry name" value="UEV"/>
    <property type="match status" value="1"/>
</dbReference>
<reference evidence="9" key="1">
    <citation type="journal article" date="2010" name="Nat. Biotechnol.">
        <title>Draft genome sequence of the oilseed species Ricinus communis.</title>
        <authorList>
            <person name="Chan A.P."/>
            <person name="Crabtree J."/>
            <person name="Zhao Q."/>
            <person name="Lorenzi H."/>
            <person name="Orvis J."/>
            <person name="Puiu D."/>
            <person name="Melake-Berhan A."/>
            <person name="Jones K.M."/>
            <person name="Redman J."/>
            <person name="Chen G."/>
            <person name="Cahoon E.B."/>
            <person name="Gedil M."/>
            <person name="Stanke M."/>
            <person name="Haas B.J."/>
            <person name="Wortman J.R."/>
            <person name="Fraser-Liggett C.M."/>
            <person name="Ravel J."/>
            <person name="Rabinowicz P.D."/>
        </authorList>
    </citation>
    <scope>NUCLEOTIDE SEQUENCE [LARGE SCALE GENOMIC DNA]</scope>
    <source>
        <strain evidence="9">cv. Hale</strain>
    </source>
</reference>
<evidence type="ECO:0000256" key="4">
    <source>
        <dbReference type="ARBA" id="ARBA00022753"/>
    </source>
</evidence>
<dbReference type="GO" id="GO:0000813">
    <property type="term" value="C:ESCRT I complex"/>
    <property type="evidence" value="ECO:0000318"/>
    <property type="project" value="GO_Central"/>
</dbReference>
<protein>
    <recommendedName>
        <fullName evidence="7">UEV domain-containing protein</fullName>
    </recommendedName>
</protein>
<comment type="similarity">
    <text evidence="2">Belongs to the ubiquitin-conjugating enzyme family. UEV subfamily.</text>
</comment>
<dbReference type="InterPro" id="IPR017916">
    <property type="entry name" value="SB_dom"/>
</dbReference>
<evidence type="ECO:0000256" key="2">
    <source>
        <dbReference type="ARBA" id="ARBA00009594"/>
    </source>
</evidence>
<dbReference type="SUPFAM" id="SSF140111">
    <property type="entry name" value="Endosomal sorting complex assembly domain"/>
    <property type="match status" value="1"/>
</dbReference>
<dbReference type="SUPFAM" id="SSF54495">
    <property type="entry name" value="UBC-like"/>
    <property type="match status" value="1"/>
</dbReference>
<keyword evidence="5" id="KW-0653">Protein transport</keyword>
<keyword evidence="4" id="KW-0967">Endosome</keyword>
<dbReference type="FunCoup" id="B9S4R4">
    <property type="interactions" value="95"/>
</dbReference>
<dbReference type="InParanoid" id="B9S4R4"/>
<dbReference type="AlphaFoldDB" id="B9S4R4"/>
<keyword evidence="3" id="KW-0813">Transport</keyword>
<dbReference type="Gene3D" id="3.10.110.10">
    <property type="entry name" value="Ubiquitin Conjugating Enzyme"/>
    <property type="match status" value="1"/>
</dbReference>
<dbReference type="OMA" id="PDQKWLI"/>
<dbReference type="STRING" id="3988.B9S4R4"/>
<dbReference type="InterPro" id="IPR008883">
    <property type="entry name" value="UEV_N"/>
</dbReference>
<dbReference type="InterPro" id="IPR016135">
    <property type="entry name" value="UBQ-conjugating_enzyme/RWD"/>
</dbReference>
<gene>
    <name evidence="8" type="ORF">RCOM_0991540</name>
</gene>
<dbReference type="Pfam" id="PF05743">
    <property type="entry name" value="UEV"/>
    <property type="match status" value="1"/>
</dbReference>
<dbReference type="InterPro" id="IPR052070">
    <property type="entry name" value="ESCRT-I_UEV_domain"/>
</dbReference>
<dbReference type="KEGG" id="rcu:8274719"/>
<sequence length="338" mass="38228">MAPSSSIQFIDTALSCTSTPYALSYPDPKQKWIIRKHLLSLIIDYPTFKPSTDTFFHNDGTAVYLLNAAGNLHLAGSKYTPPVPLTIWVHENYPYMPPIVVVSPNDSMSPIHQNHPFVDPYSGATSSPYLQTWIFPRCNLTELVRNLVKIFSHDHPFLTPSPSSSLTHPSLVSKMEALDRLSGTIHYDKIALKAKNEEEMEGLSSLQVELMKRNHVARNMIISLEKERGSLKERATELMEQADVVMNWLRVNDVTIEGDGMEDAFEGDDEESRSVIDCLAAERAIEDVIYALDKAVEEGAVPCFDAYLRQVRLLAREQFYHRARLVKLRGPDILLWPD</sequence>
<keyword evidence="6" id="KW-0175">Coiled coil</keyword>
<keyword evidence="9" id="KW-1185">Reference proteome</keyword>
<dbReference type="CDD" id="cd11685">
    <property type="entry name" value="UEV_TSG101-like"/>
    <property type="match status" value="1"/>
</dbReference>
<dbReference type="PANTHER" id="PTHR23306">
    <property type="entry name" value="TUMOR SUSCEPTIBILITY GENE 101 PROTEIN-RELATED"/>
    <property type="match status" value="1"/>
</dbReference>
<comment type="subcellular location">
    <subcellularLocation>
        <location evidence="1">Endosome</location>
    </subcellularLocation>
</comment>
<dbReference type="GO" id="GO:0015031">
    <property type="term" value="P:protein transport"/>
    <property type="evidence" value="ECO:0007669"/>
    <property type="project" value="UniProtKB-KW"/>
</dbReference>
<evidence type="ECO:0000256" key="1">
    <source>
        <dbReference type="ARBA" id="ARBA00004177"/>
    </source>
</evidence>
<name>B9S4R4_RICCO</name>
<accession>B9S4R4</accession>
<dbReference type="Gene3D" id="6.10.140.820">
    <property type="match status" value="1"/>
</dbReference>
<evidence type="ECO:0000256" key="5">
    <source>
        <dbReference type="ARBA" id="ARBA00022927"/>
    </source>
</evidence>
<evidence type="ECO:0000256" key="6">
    <source>
        <dbReference type="ARBA" id="ARBA00023054"/>
    </source>
</evidence>
<evidence type="ECO:0000256" key="3">
    <source>
        <dbReference type="ARBA" id="ARBA00022448"/>
    </source>
</evidence>
<evidence type="ECO:0000313" key="9">
    <source>
        <dbReference type="Proteomes" id="UP000008311"/>
    </source>
</evidence>
<evidence type="ECO:0000313" key="8">
    <source>
        <dbReference type="EMBL" id="EEF41388.1"/>
    </source>
</evidence>
<dbReference type="Proteomes" id="UP000008311">
    <property type="component" value="Unassembled WGS sequence"/>
</dbReference>
<dbReference type="GO" id="GO:0008333">
    <property type="term" value="P:endosome to lysosome transport"/>
    <property type="evidence" value="ECO:0000318"/>
    <property type="project" value="GO_Central"/>
</dbReference>
<dbReference type="eggNOG" id="KOG2391">
    <property type="taxonomic scope" value="Eukaryota"/>
</dbReference>
<evidence type="ECO:0000259" key="7">
    <source>
        <dbReference type="PROSITE" id="PS51322"/>
    </source>
</evidence>